<keyword evidence="3" id="KW-0879">Wnt signaling pathway</keyword>
<dbReference type="Pfam" id="PF01392">
    <property type="entry name" value="Fz"/>
    <property type="match status" value="1"/>
</dbReference>
<name>A0ABM1BSR2_LIMPO</name>
<dbReference type="SUPFAM" id="SSF63501">
    <property type="entry name" value="Frizzled cysteine-rich domain"/>
    <property type="match status" value="1"/>
</dbReference>
<keyword evidence="2" id="KW-0217">Developmental protein</keyword>
<accession>A0ABM1BSR2</accession>
<keyword evidence="10" id="KW-1185">Reference proteome</keyword>
<dbReference type="PANTHER" id="PTHR11309">
    <property type="entry name" value="FRIZZLED"/>
    <property type="match status" value="1"/>
</dbReference>
<sequence>MRMEHVLFIGLLLTGVHVMQTSAYLTDWNMVGSRLTQPMCVDIPQNLTLCHGIGYTQMRLPNLLGHDTMIEVGQQAGPWVPLFNLKCHPDTQLFLCSLFSPVCLDRPIYPCRSLCEAVRKGCERRMNTYGYPWPDMVRCDQFPLDNDMCITVQSTVEGVVKTSVQKLGNEELRFRKAKIFKMKEGTISKSDLKAPVFEHPNMSRCCGELIEKLDTRGRVLAMGVKKKGSLFPTLIIPWEKTNKAIRKVQRTMKKFNCSNPQALSRTMLTRSKIPVRRFRKIKRARRPIQKRRGKKEIPDVKQSAPVWCAGCKQPLTLRNLLSKFCAADFVIKTRIRRIINDKMKCRRSRILSFKEDLVAREELAAPTFVHPNMTDCCGEMLDSMKDKKNRVIIMGDKSETGLKTNLVIPWGNNTRLIKRTMRVAKKKKCPEQLK</sequence>
<evidence type="ECO:0000256" key="5">
    <source>
        <dbReference type="ARBA" id="ARBA00023157"/>
    </source>
</evidence>
<dbReference type="InterPro" id="IPR008993">
    <property type="entry name" value="TIMP-like_OB-fold"/>
</dbReference>
<dbReference type="PANTHER" id="PTHR11309:SF148">
    <property type="entry name" value="SECRETED FRIZZLED-RELATED PROTEIN 1"/>
    <property type="match status" value="1"/>
</dbReference>
<protein>
    <submittedName>
        <fullName evidence="11">Secreted frizzled-related protein 5-like</fullName>
    </submittedName>
</protein>
<evidence type="ECO:0000313" key="11">
    <source>
        <dbReference type="RefSeq" id="XP_013787937.1"/>
    </source>
</evidence>
<evidence type="ECO:0000259" key="9">
    <source>
        <dbReference type="PROSITE" id="PS50189"/>
    </source>
</evidence>
<dbReference type="SUPFAM" id="SSF50242">
    <property type="entry name" value="TIMP-like"/>
    <property type="match status" value="1"/>
</dbReference>
<evidence type="ECO:0000313" key="10">
    <source>
        <dbReference type="Proteomes" id="UP000694941"/>
    </source>
</evidence>
<feature type="domain" description="NTR" evidence="9">
    <location>
        <begin position="308"/>
        <end position="429"/>
    </location>
</feature>
<dbReference type="PROSITE" id="PS50038">
    <property type="entry name" value="FZ"/>
    <property type="match status" value="1"/>
</dbReference>
<reference evidence="11" key="1">
    <citation type="submission" date="2025-08" db="UniProtKB">
        <authorList>
            <consortium name="RefSeq"/>
        </authorList>
    </citation>
    <scope>IDENTIFICATION</scope>
    <source>
        <tissue evidence="11">Muscle</tissue>
    </source>
</reference>
<evidence type="ECO:0000256" key="2">
    <source>
        <dbReference type="ARBA" id="ARBA00022473"/>
    </source>
</evidence>
<dbReference type="RefSeq" id="XP_013787937.1">
    <property type="nucleotide sequence ID" value="XM_013932483.2"/>
</dbReference>
<keyword evidence="4" id="KW-0221">Differentiation</keyword>
<dbReference type="PROSITE" id="PS50189">
    <property type="entry name" value="NTR"/>
    <property type="match status" value="1"/>
</dbReference>
<organism evidence="10 11">
    <name type="scientific">Limulus polyphemus</name>
    <name type="common">Atlantic horseshoe crab</name>
    <dbReference type="NCBI Taxonomy" id="6850"/>
    <lineage>
        <taxon>Eukaryota</taxon>
        <taxon>Metazoa</taxon>
        <taxon>Ecdysozoa</taxon>
        <taxon>Arthropoda</taxon>
        <taxon>Chelicerata</taxon>
        <taxon>Merostomata</taxon>
        <taxon>Xiphosura</taxon>
        <taxon>Limulidae</taxon>
        <taxon>Limulus</taxon>
    </lineage>
</organism>
<dbReference type="InterPro" id="IPR015526">
    <property type="entry name" value="Frizzled/SFRP"/>
</dbReference>
<dbReference type="InterPro" id="IPR001134">
    <property type="entry name" value="Netrin_domain"/>
</dbReference>
<dbReference type="InterPro" id="IPR036790">
    <property type="entry name" value="Frizzled_dom_sf"/>
</dbReference>
<dbReference type="Gene3D" id="2.40.50.120">
    <property type="match status" value="1"/>
</dbReference>
<feature type="domain" description="FZ" evidence="8">
    <location>
        <begin position="35"/>
        <end position="152"/>
    </location>
</feature>
<evidence type="ECO:0000259" key="8">
    <source>
        <dbReference type="PROSITE" id="PS50038"/>
    </source>
</evidence>
<keyword evidence="7" id="KW-0732">Signal</keyword>
<feature type="signal peptide" evidence="7">
    <location>
        <begin position="1"/>
        <end position="23"/>
    </location>
</feature>
<evidence type="ECO:0000256" key="3">
    <source>
        <dbReference type="ARBA" id="ARBA00022687"/>
    </source>
</evidence>
<evidence type="ECO:0000256" key="7">
    <source>
        <dbReference type="SAM" id="SignalP"/>
    </source>
</evidence>
<comment type="similarity">
    <text evidence="1">Belongs to the secreted frizzled-related protein (sFRP) family.</text>
</comment>
<gene>
    <name evidence="11" type="primary">LOC106471859</name>
</gene>
<feature type="disulfide bond" evidence="6">
    <location>
        <begin position="50"/>
        <end position="96"/>
    </location>
</feature>
<dbReference type="GeneID" id="106471859"/>
<keyword evidence="5 6" id="KW-1015">Disulfide bond</keyword>
<evidence type="ECO:0000256" key="4">
    <source>
        <dbReference type="ARBA" id="ARBA00022782"/>
    </source>
</evidence>
<proteinExistence type="inferred from homology"/>
<dbReference type="SMART" id="SM00063">
    <property type="entry name" value="FRI"/>
    <property type="match status" value="1"/>
</dbReference>
<evidence type="ECO:0000256" key="6">
    <source>
        <dbReference type="PROSITE-ProRule" id="PRU00090"/>
    </source>
</evidence>
<feature type="chain" id="PRO_5045159904" evidence="7">
    <location>
        <begin position="24"/>
        <end position="434"/>
    </location>
</feature>
<evidence type="ECO:0000256" key="1">
    <source>
        <dbReference type="ARBA" id="ARBA00010054"/>
    </source>
</evidence>
<dbReference type="Gene3D" id="1.10.2000.10">
    <property type="entry name" value="Frizzled cysteine-rich domain"/>
    <property type="match status" value="1"/>
</dbReference>
<feature type="disulfide bond" evidence="6">
    <location>
        <begin position="115"/>
        <end position="139"/>
    </location>
</feature>
<comment type="caution">
    <text evidence="6">Lacks conserved residue(s) required for the propagation of feature annotation.</text>
</comment>
<dbReference type="Proteomes" id="UP000694941">
    <property type="component" value="Unplaced"/>
</dbReference>
<dbReference type="InterPro" id="IPR020067">
    <property type="entry name" value="Frizzled_dom"/>
</dbReference>